<feature type="region of interest" description="Disordered" evidence="1">
    <location>
        <begin position="548"/>
        <end position="573"/>
    </location>
</feature>
<keyword evidence="2" id="KW-0812">Transmembrane</keyword>
<dbReference type="OrthoDB" id="7463333at2759"/>
<dbReference type="GeneID" id="111349413"/>
<evidence type="ECO:0000256" key="1">
    <source>
        <dbReference type="SAM" id="MobiDB-lite"/>
    </source>
</evidence>
<evidence type="ECO:0000313" key="3">
    <source>
        <dbReference type="Proteomes" id="UP000301870"/>
    </source>
</evidence>
<feature type="compositionally biased region" description="Polar residues" evidence="1">
    <location>
        <begin position="551"/>
        <end position="562"/>
    </location>
</feature>
<keyword evidence="2" id="KW-0472">Membrane</keyword>
<dbReference type="RefSeq" id="XP_022816284.1">
    <property type="nucleotide sequence ID" value="XM_022960516.1"/>
</dbReference>
<keyword evidence="2" id="KW-1133">Transmembrane helix</keyword>
<dbReference type="KEGG" id="sliu:111349413"/>
<sequence>MTTKLNSNDLQASRKNPQSISKSDFIFGQNRIKKANYTAKRIQNNYTLAKSRQFRSRTDFNVREYQIGYCLSTRENNPFKPSLYAPNVRAFNFRNVPLKRSKLYYADTLGSNLEGCYKHKSDEKADVIYSKTQNVGKGKNRPVRSHVNTRMGGNNDVDRYRKPELDNQTFLSKCFRSLFMKKRHNNVNQSVMTKNHSDPQTRKVPHFRSDLLNDAKFLKQAKPNHNFASNDKTQALINNHHIRNISSQVHYKTHSRATGITKLLRRCFCTANMQYEVQKQVKSQKVLNNLNLNNPIIKHSKTTRKLKHFEEPIKLDRPTRTKIYNVTKDEYSKDNFKERMSHSTRTYKRIHQNSQIISTNYPTYNTTSYLSERSRTYEPKVQYKSREWMPYPNYCVLRCENSENSKFVQFNSNFGMCIDYPKNKHGNTCPGTGMDKCNQQQGTGDGHGPTAKEGKASKKSQIEVDYTDKSIGEQQLNSKNTQFKRKKNSKSKSVSTSHDTRTQQENINGYNPTIILLEEKQGGIIQATQTDRELKTIMPYSKKKFHKLDSTTKLSHHSTNTPGIKKTRTKGQKRNEKLVSNKYGDYLVYHQQSLKCNTLCQYGQKTKGSDNKSPGDNIVADRNAKQDNIIANRNATQDNIIANREASQDDSDETRLERIRKNFRRRPREKSDIKRPLSENMAPKGNIIVLDKDEELPRSDHNRPLGRWRRQNGRNAKQDNIIANRKATQDDIIAKGDATQDDSDDIRFERIKRAFRRRPREKINIQEDPDAKRDVIILRPRAAPDNVVVDGKEKEDNIDETRLELIKRAFRRRPTEQPAPQPAPQEPLFEMVVHKNDMSIANPHEVLPMLNTGRVYRGTAAPAQQPRPRDRAAPDSIDDRLELLRRAFRRKPKQPESEKPLFEMVVHKNKMLVMNKDEVFPILDSPEKRYRSRKDEPCAPPVMEMHVDRTTASIINADEIVTKLKAERQRQIVKKHRGGFVSQSEGEALVKLHGKTCNCCFCRKYKLQAQKKKKAAVKKIRHLKTCTCGSDVCLKDWTKLRDEQADMNRMKAIPPCVCGSDVCKDEFEKMPKIRLEAARRQRQKEINELKHKKYQQARRRRLRQYRSQDLKRIRRRETADRRQMNKIKKIKGASPVVMAVESIRDLGAYGFRCLGGSIRSFSRVVRRPKDAVYNLQDTVRTIKRRPDTVVKKIKQNYKDSGLKSTLARIKQRAVRTTIGNRIKTRMESNAITNYLVHITDPDPKARMQMLKRKKRRRRRRHTEPVDFECSLYMNTLRKRPFLRVYYMCPWFYPHCVNLFGLWKQLANVLMFLMAVCVWSPCILCFELCRAMACCCMCTGYDM</sequence>
<feature type="compositionally biased region" description="Basic and acidic residues" evidence="1">
    <location>
        <begin position="450"/>
        <end position="471"/>
    </location>
</feature>
<feature type="region of interest" description="Disordered" evidence="1">
    <location>
        <begin position="440"/>
        <end position="507"/>
    </location>
</feature>
<keyword evidence="3" id="KW-1185">Reference proteome</keyword>
<gene>
    <name evidence="4" type="primary">LOC111349413</name>
</gene>
<organism evidence="3 4">
    <name type="scientific">Spodoptera litura</name>
    <name type="common">Asian cotton leafworm</name>
    <dbReference type="NCBI Taxonomy" id="69820"/>
    <lineage>
        <taxon>Eukaryota</taxon>
        <taxon>Metazoa</taxon>
        <taxon>Ecdysozoa</taxon>
        <taxon>Arthropoda</taxon>
        <taxon>Hexapoda</taxon>
        <taxon>Insecta</taxon>
        <taxon>Pterygota</taxon>
        <taxon>Neoptera</taxon>
        <taxon>Endopterygota</taxon>
        <taxon>Lepidoptera</taxon>
        <taxon>Glossata</taxon>
        <taxon>Ditrysia</taxon>
        <taxon>Noctuoidea</taxon>
        <taxon>Noctuidae</taxon>
        <taxon>Amphipyrinae</taxon>
        <taxon>Spodoptera</taxon>
    </lineage>
</organism>
<name>A0A9J7IJE6_SPOLT</name>
<feature type="transmembrane region" description="Helical" evidence="2">
    <location>
        <begin position="1309"/>
        <end position="1332"/>
    </location>
</feature>
<reference evidence="4" key="1">
    <citation type="submission" date="2025-08" db="UniProtKB">
        <authorList>
            <consortium name="RefSeq"/>
        </authorList>
    </citation>
    <scope>IDENTIFICATION</scope>
    <source>
        <strain evidence="4">Ishihara</strain>
        <tissue evidence="4">Whole body</tissue>
    </source>
</reference>
<evidence type="ECO:0000313" key="4">
    <source>
        <dbReference type="RefSeq" id="XP_022816284.1"/>
    </source>
</evidence>
<proteinExistence type="predicted"/>
<evidence type="ECO:0000256" key="2">
    <source>
        <dbReference type="SAM" id="Phobius"/>
    </source>
</evidence>
<accession>A0A9J7IJE6</accession>
<protein>
    <submittedName>
        <fullName evidence="4">Uncharacterized protein LOC111349413</fullName>
    </submittedName>
</protein>
<feature type="region of interest" description="Disordered" evidence="1">
    <location>
        <begin position="134"/>
        <end position="161"/>
    </location>
</feature>
<dbReference type="Proteomes" id="UP000301870">
    <property type="component" value="Chromosome 9"/>
</dbReference>
<feature type="compositionally biased region" description="Polar residues" evidence="1">
    <location>
        <begin position="472"/>
        <end position="481"/>
    </location>
</feature>